<dbReference type="Proteomes" id="UP001144256">
    <property type="component" value="Unassembled WGS sequence"/>
</dbReference>
<dbReference type="CDD" id="cd13585">
    <property type="entry name" value="PBP2_TMBP_like"/>
    <property type="match status" value="1"/>
</dbReference>
<dbReference type="SUPFAM" id="SSF53850">
    <property type="entry name" value="Periplasmic binding protein-like II"/>
    <property type="match status" value="1"/>
</dbReference>
<dbReference type="PANTHER" id="PTHR43649">
    <property type="entry name" value="ARABINOSE-BINDING PROTEIN-RELATED"/>
    <property type="match status" value="1"/>
</dbReference>
<dbReference type="EMBL" id="BRLB01000007">
    <property type="protein sequence ID" value="GKX30113.1"/>
    <property type="molecule type" value="Genomic_DNA"/>
</dbReference>
<dbReference type="InterPro" id="IPR006059">
    <property type="entry name" value="SBP"/>
</dbReference>
<sequence>MKTLTKSSMMVKLICLCLVMVLVILPTGCSKKDESEKADKNLSEEDGTLEGTVTVWSWDVAAKALEEAAVKFNKTYPDVEIEILDLGNSQVYEKLTTALLSGEGLPEVVTLEGERIPSFVNKFPKDFVELSEIVEEDKFLPIKMSECKINGKIYAFPWDGAPCGLYYREDFFNEAGVKAEDIVTWDDFIEAGKKMNEIGVKMIPVAISKNDTLFRMILNEMGSFYFDEDGNTTLNNEAAIKAMSIVKKMYEADVLFDNVNWDGLVTASKEGKVATVANAVWWAGTLKDECTDSSGKWRIMKLPVVDENSVQAAVNGGSNIVIPAKSENKKAAMEFVKFAMTDHDSQINAFSKYGLYPSYEPIYSDSVFENEEEYFGNQQIWKLFVEIGKDIPSLNFTQNFAETNDYVKDVQAKITLKDADVKQSMDKLQKTMKEMYGK</sequence>
<dbReference type="RefSeq" id="WP_281816015.1">
    <property type="nucleotide sequence ID" value="NZ_BRLB01000007.1"/>
</dbReference>
<evidence type="ECO:0000313" key="1">
    <source>
        <dbReference type="EMBL" id="GKX30113.1"/>
    </source>
</evidence>
<dbReference type="InterPro" id="IPR050490">
    <property type="entry name" value="Bact_solute-bd_prot1"/>
</dbReference>
<evidence type="ECO:0000313" key="2">
    <source>
        <dbReference type="Proteomes" id="UP001144256"/>
    </source>
</evidence>
<dbReference type="Gene3D" id="3.40.190.10">
    <property type="entry name" value="Periplasmic binding protein-like II"/>
    <property type="match status" value="1"/>
</dbReference>
<name>A0A9W5YD06_9FIRM</name>
<comment type="caution">
    <text evidence="1">The sequence shown here is derived from an EMBL/GenBank/DDBJ whole genome shotgun (WGS) entry which is preliminary data.</text>
</comment>
<accession>A0A9W5YD06</accession>
<keyword evidence="2" id="KW-1185">Reference proteome</keyword>
<reference evidence="1" key="1">
    <citation type="submission" date="2022-06" db="EMBL/GenBank/DDBJ databases">
        <title>Vallitalea longa sp. nov., an anaerobic bacterium isolated from marine sediment.</title>
        <authorList>
            <person name="Hirano S."/>
            <person name="Terahara T."/>
            <person name="Mori K."/>
            <person name="Hamada M."/>
            <person name="Matsumoto R."/>
            <person name="Kobayashi T."/>
        </authorList>
    </citation>
    <scope>NUCLEOTIDE SEQUENCE</scope>
    <source>
        <strain evidence="1">SH18-1</strain>
    </source>
</reference>
<dbReference type="Pfam" id="PF01547">
    <property type="entry name" value="SBP_bac_1"/>
    <property type="match status" value="1"/>
</dbReference>
<proteinExistence type="predicted"/>
<protein>
    <submittedName>
        <fullName evidence="1">ABC transporter substrate-binding protein</fullName>
    </submittedName>
</protein>
<organism evidence="1 2">
    <name type="scientific">Vallitalea longa</name>
    <dbReference type="NCBI Taxonomy" id="2936439"/>
    <lineage>
        <taxon>Bacteria</taxon>
        <taxon>Bacillati</taxon>
        <taxon>Bacillota</taxon>
        <taxon>Clostridia</taxon>
        <taxon>Lachnospirales</taxon>
        <taxon>Vallitaleaceae</taxon>
        <taxon>Vallitalea</taxon>
    </lineage>
</organism>
<dbReference type="PANTHER" id="PTHR43649:SF12">
    <property type="entry name" value="DIACETYLCHITOBIOSE BINDING PROTEIN DASA"/>
    <property type="match status" value="1"/>
</dbReference>
<gene>
    <name evidence="1" type="ORF">SH1V18_25930</name>
</gene>
<dbReference type="AlphaFoldDB" id="A0A9W5YD06"/>